<organism evidence="1 2">
    <name type="scientific">Melia azedarach</name>
    <name type="common">Chinaberry tree</name>
    <dbReference type="NCBI Taxonomy" id="155640"/>
    <lineage>
        <taxon>Eukaryota</taxon>
        <taxon>Viridiplantae</taxon>
        <taxon>Streptophyta</taxon>
        <taxon>Embryophyta</taxon>
        <taxon>Tracheophyta</taxon>
        <taxon>Spermatophyta</taxon>
        <taxon>Magnoliopsida</taxon>
        <taxon>eudicotyledons</taxon>
        <taxon>Gunneridae</taxon>
        <taxon>Pentapetalae</taxon>
        <taxon>rosids</taxon>
        <taxon>malvids</taxon>
        <taxon>Sapindales</taxon>
        <taxon>Meliaceae</taxon>
        <taxon>Melia</taxon>
    </lineage>
</organism>
<proteinExistence type="predicted"/>
<accession>A0ACC1YQZ1</accession>
<evidence type="ECO:0000313" key="2">
    <source>
        <dbReference type="Proteomes" id="UP001164539"/>
    </source>
</evidence>
<keyword evidence="2" id="KW-1185">Reference proteome</keyword>
<reference evidence="1 2" key="1">
    <citation type="journal article" date="2023" name="Science">
        <title>Complex scaffold remodeling in plant triterpene biosynthesis.</title>
        <authorList>
            <person name="De La Pena R."/>
            <person name="Hodgson H."/>
            <person name="Liu J.C."/>
            <person name="Stephenson M.J."/>
            <person name="Martin A.C."/>
            <person name="Owen C."/>
            <person name="Harkess A."/>
            <person name="Leebens-Mack J."/>
            <person name="Jimenez L.E."/>
            <person name="Osbourn A."/>
            <person name="Sattely E.S."/>
        </authorList>
    </citation>
    <scope>NUCLEOTIDE SEQUENCE [LARGE SCALE GENOMIC DNA]</scope>
    <source>
        <strain evidence="2">cv. JPN11</strain>
        <tissue evidence="1">Leaf</tissue>
    </source>
</reference>
<dbReference type="EMBL" id="CM051395">
    <property type="protein sequence ID" value="KAJ4725438.1"/>
    <property type="molecule type" value="Genomic_DNA"/>
</dbReference>
<evidence type="ECO:0000313" key="1">
    <source>
        <dbReference type="EMBL" id="KAJ4725438.1"/>
    </source>
</evidence>
<protein>
    <submittedName>
        <fullName evidence="1">High mobility group B protein</fullName>
    </submittedName>
</protein>
<dbReference type="Proteomes" id="UP001164539">
    <property type="component" value="Chromosome 2"/>
</dbReference>
<gene>
    <name evidence="1" type="ORF">OWV82_004314</name>
</gene>
<sequence length="316" mass="35927">MSTHIVNGQKSSVANHNDCNNKTPIDYPPATAKYEDVAQSSDLFWVTLKAFHKSFGNKFKIPTVGGKELDLHRLFVEVTSRGGLEKVIRNRRWKEVIVVFNFPTTITSASFVLRKYYLSLLYHFEQVYYFCKQAPSFTMPDDVNGSLDNGSASQEEGSIINQLGGQGSLNLQIGCSVTGIIDGKFDNGYLVTVNLGSDQLKGVLYHIPHMHHVSQSSNDSVAPTQRRRKRSRLALRDPTRPKSNRSGYNFFFAEHYARLKPHYYGQEKAISKKIGVLWSNLTEAEKQVYQEKGLKDKERYKSEMLEYKSSYDSTVQ</sequence>
<comment type="caution">
    <text evidence="1">The sequence shown here is derived from an EMBL/GenBank/DDBJ whole genome shotgun (WGS) entry which is preliminary data.</text>
</comment>
<name>A0ACC1YQZ1_MELAZ</name>